<dbReference type="PATRIC" id="fig|338187.36.peg.4919"/>
<dbReference type="Proteomes" id="UP000008152">
    <property type="component" value="Chromosome II"/>
</dbReference>
<evidence type="ECO:0000313" key="1">
    <source>
        <dbReference type="EMBL" id="ABU73944.1"/>
    </source>
</evidence>
<protein>
    <submittedName>
        <fullName evidence="1">Uncharacterized protein</fullName>
    </submittedName>
</protein>
<accession>A7N6T7</accession>
<dbReference type="EMBL" id="CP000790">
    <property type="protein sequence ID" value="ABU73944.1"/>
    <property type="molecule type" value="Genomic_DNA"/>
</dbReference>
<name>A7N6T7_VIBC1</name>
<proteinExistence type="predicted"/>
<reference evidence="1 2" key="1">
    <citation type="submission" date="2007-08" db="EMBL/GenBank/DDBJ databases">
        <authorList>
            <consortium name="The Vibrio harveyi Genome Sequencing Project"/>
            <person name="Bassler B."/>
            <person name="Clifton S.W."/>
            <person name="Fulton L."/>
            <person name="Delehaunty K."/>
            <person name="Fronick C."/>
            <person name="Harrison M."/>
            <person name="Markivic C."/>
            <person name="Fulton R."/>
            <person name="Tin-Wollam A.-M."/>
            <person name="Shah N."/>
            <person name="Pepin K."/>
            <person name="Nash W."/>
            <person name="Thiruvilangam P."/>
            <person name="Bhonagiri V."/>
            <person name="Waters C."/>
            <person name="Tu K.C."/>
            <person name="Irgon J."/>
            <person name="Wilson R.K."/>
        </authorList>
    </citation>
    <scope>NUCLEOTIDE SEQUENCE [LARGE SCALE GENOMIC DNA]</scope>
    <source>
        <strain evidence="2">ATCC BAA-1116 / BB120</strain>
    </source>
</reference>
<dbReference type="KEGG" id="vha:VIBHAR_06051"/>
<dbReference type="AlphaFoldDB" id="A7N6T7"/>
<evidence type="ECO:0000313" key="2">
    <source>
        <dbReference type="Proteomes" id="UP000008152"/>
    </source>
</evidence>
<gene>
    <name evidence="1" type="ordered locus">VIBHAR_06051</name>
</gene>
<organism evidence="1 2">
    <name type="scientific">Vibrio campbellii (strain ATCC BAA-1116)</name>
    <dbReference type="NCBI Taxonomy" id="2902295"/>
    <lineage>
        <taxon>Bacteria</taxon>
        <taxon>Pseudomonadati</taxon>
        <taxon>Pseudomonadota</taxon>
        <taxon>Gammaproteobacteria</taxon>
        <taxon>Vibrionales</taxon>
        <taxon>Vibrionaceae</taxon>
        <taxon>Vibrio</taxon>
    </lineage>
</organism>
<sequence>MNALNYLQIWRGYHKESTVFQSLVANLGYKIRLHLDPHCDLSKINTVNNSM</sequence>